<dbReference type="PROSITE" id="PS50110">
    <property type="entry name" value="RESPONSE_REGULATORY"/>
    <property type="match status" value="1"/>
</dbReference>
<dbReference type="InterPro" id="IPR043128">
    <property type="entry name" value="Rev_trsase/Diguanyl_cyclase"/>
</dbReference>
<dbReference type="InterPro" id="IPR052155">
    <property type="entry name" value="Biofilm_reg_signaling"/>
</dbReference>
<accession>A0ABW3WK65</accession>
<dbReference type="InterPro" id="IPR001633">
    <property type="entry name" value="EAL_dom"/>
</dbReference>
<dbReference type="CDD" id="cd00156">
    <property type="entry name" value="REC"/>
    <property type="match status" value="1"/>
</dbReference>
<dbReference type="InterPro" id="IPR001789">
    <property type="entry name" value="Sig_transdc_resp-reg_receiver"/>
</dbReference>
<dbReference type="Pfam" id="PF00072">
    <property type="entry name" value="Response_reg"/>
    <property type="match status" value="1"/>
</dbReference>
<feature type="modified residue" description="4-aspartylphosphate" evidence="1">
    <location>
        <position position="71"/>
    </location>
</feature>
<evidence type="ECO:0000313" key="5">
    <source>
        <dbReference type="EMBL" id="MFD1265663.1"/>
    </source>
</evidence>
<name>A0ABW3WK65_9RHOO</name>
<dbReference type="Proteomes" id="UP001597158">
    <property type="component" value="Unassembled WGS sequence"/>
</dbReference>
<feature type="domain" description="GGDEF" evidence="4">
    <location>
        <begin position="187"/>
        <end position="320"/>
    </location>
</feature>
<dbReference type="CDD" id="cd01948">
    <property type="entry name" value="EAL"/>
    <property type="match status" value="1"/>
</dbReference>
<proteinExistence type="predicted"/>
<dbReference type="InterPro" id="IPR000160">
    <property type="entry name" value="GGDEF_dom"/>
</dbReference>
<dbReference type="SMART" id="SM00052">
    <property type="entry name" value="EAL"/>
    <property type="match status" value="1"/>
</dbReference>
<organism evidence="5 6">
    <name type="scientific">Thauera mechernichensis</name>
    <dbReference type="NCBI Taxonomy" id="82788"/>
    <lineage>
        <taxon>Bacteria</taxon>
        <taxon>Pseudomonadati</taxon>
        <taxon>Pseudomonadota</taxon>
        <taxon>Betaproteobacteria</taxon>
        <taxon>Rhodocyclales</taxon>
        <taxon>Zoogloeaceae</taxon>
        <taxon>Thauera</taxon>
    </lineage>
</organism>
<dbReference type="InterPro" id="IPR029787">
    <property type="entry name" value="Nucleotide_cyclase"/>
</dbReference>
<dbReference type="SUPFAM" id="SSF52172">
    <property type="entry name" value="CheY-like"/>
    <property type="match status" value="1"/>
</dbReference>
<keyword evidence="6" id="KW-1185">Reference proteome</keyword>
<evidence type="ECO:0000313" key="6">
    <source>
        <dbReference type="Proteomes" id="UP001597158"/>
    </source>
</evidence>
<dbReference type="InterPro" id="IPR035919">
    <property type="entry name" value="EAL_sf"/>
</dbReference>
<dbReference type="EMBL" id="JBHTMC010000035">
    <property type="protein sequence ID" value="MFD1265663.1"/>
    <property type="molecule type" value="Genomic_DNA"/>
</dbReference>
<dbReference type="SUPFAM" id="SSF141868">
    <property type="entry name" value="EAL domain-like"/>
    <property type="match status" value="1"/>
</dbReference>
<dbReference type="RefSeq" id="WP_277835178.1">
    <property type="nucleotide sequence ID" value="NZ_JARQZE010000021.1"/>
</dbReference>
<dbReference type="PROSITE" id="PS50887">
    <property type="entry name" value="GGDEF"/>
    <property type="match status" value="1"/>
</dbReference>
<feature type="domain" description="Response regulatory" evidence="2">
    <location>
        <begin position="20"/>
        <end position="136"/>
    </location>
</feature>
<sequence>MTDSMGLLPDTRARERQAPRLLIVDDCEDDALLVEAELARRGMRVSWRRVDEPVDMAAALAADEWDLVLCDQAMPAFDCRRALQVLQRSGKDVPFVVHSGSMSAGEGVGVMYEGARDYVPKGDFARLLAVIERERQALSDRSAVRHAVRRIRELSLFDHGSMLPNKVNFLARVADWMACRRRGAGRAAAAMFVIDVDQFMRVNLGYGYGAGSEILLELGRRLAAIVPAQGVLARLEGDLFGVFVPGVVDEGQAEFTARWLLRAVDRPFASPRGALRLTASVGIVLFDDAADQAADVLTQAELALAECKRAGGNQLRIHAAGMSRSSLEAFALELDLRAALEREEFRLHYQPIVGASSCHARGAEALLRWQHPEHGLLEPDRFVPIADRTGLIVDIGGWVLAQACLQGARWRKEGVEGFEMSVNVSAVQFARPGLLAQVECALAQSGFPPSALILEITESSLMSDTGHAEQCLRALKTLGVRIAIDDFGTGYSSLAYLRRLPIDVIKIDRELIGEVDRDNDAEAIVRAALAMAHSLRLKVVAEGVETAAQEILLQASCCDSLQGFRYGRPAVPAAFRFGSLTPDR</sequence>
<evidence type="ECO:0000259" key="2">
    <source>
        <dbReference type="PROSITE" id="PS50110"/>
    </source>
</evidence>
<dbReference type="PANTHER" id="PTHR44757">
    <property type="entry name" value="DIGUANYLATE CYCLASE DGCP"/>
    <property type="match status" value="1"/>
</dbReference>
<comment type="caution">
    <text evidence="5">The sequence shown here is derived from an EMBL/GenBank/DDBJ whole genome shotgun (WGS) entry which is preliminary data.</text>
</comment>
<feature type="domain" description="EAL" evidence="3">
    <location>
        <begin position="329"/>
        <end position="583"/>
    </location>
</feature>
<protein>
    <submittedName>
        <fullName evidence="5">Bifunctional diguanylate cyclase/phosphodiesterase</fullName>
    </submittedName>
</protein>
<dbReference type="CDD" id="cd01949">
    <property type="entry name" value="GGDEF"/>
    <property type="match status" value="1"/>
</dbReference>
<dbReference type="PANTHER" id="PTHR44757:SF2">
    <property type="entry name" value="BIOFILM ARCHITECTURE MAINTENANCE PROTEIN MBAA"/>
    <property type="match status" value="1"/>
</dbReference>
<dbReference type="Gene3D" id="3.20.20.450">
    <property type="entry name" value="EAL domain"/>
    <property type="match status" value="1"/>
</dbReference>
<reference evidence="6" key="1">
    <citation type="journal article" date="2019" name="Int. J. Syst. Evol. Microbiol.">
        <title>The Global Catalogue of Microorganisms (GCM) 10K type strain sequencing project: providing services to taxonomists for standard genome sequencing and annotation.</title>
        <authorList>
            <consortium name="The Broad Institute Genomics Platform"/>
            <consortium name="The Broad Institute Genome Sequencing Center for Infectious Disease"/>
            <person name="Wu L."/>
            <person name="Ma J."/>
        </authorList>
    </citation>
    <scope>NUCLEOTIDE SEQUENCE [LARGE SCALE GENOMIC DNA]</scope>
    <source>
        <strain evidence="6">CCUG 48884</strain>
    </source>
</reference>
<dbReference type="Gene3D" id="3.40.50.2300">
    <property type="match status" value="1"/>
</dbReference>
<evidence type="ECO:0000259" key="3">
    <source>
        <dbReference type="PROSITE" id="PS50883"/>
    </source>
</evidence>
<dbReference type="Pfam" id="PF00990">
    <property type="entry name" value="GGDEF"/>
    <property type="match status" value="1"/>
</dbReference>
<gene>
    <name evidence="5" type="ORF">ACFQ4M_18975</name>
</gene>
<evidence type="ECO:0000256" key="1">
    <source>
        <dbReference type="PROSITE-ProRule" id="PRU00169"/>
    </source>
</evidence>
<evidence type="ECO:0000259" key="4">
    <source>
        <dbReference type="PROSITE" id="PS50887"/>
    </source>
</evidence>
<keyword evidence="1" id="KW-0597">Phosphoprotein</keyword>
<dbReference type="Gene3D" id="3.30.70.270">
    <property type="match status" value="1"/>
</dbReference>
<dbReference type="NCBIfam" id="TIGR00254">
    <property type="entry name" value="GGDEF"/>
    <property type="match status" value="1"/>
</dbReference>
<dbReference type="SMART" id="SM00267">
    <property type="entry name" value="GGDEF"/>
    <property type="match status" value="1"/>
</dbReference>
<dbReference type="PROSITE" id="PS50883">
    <property type="entry name" value="EAL"/>
    <property type="match status" value="1"/>
</dbReference>
<dbReference type="SUPFAM" id="SSF55073">
    <property type="entry name" value="Nucleotide cyclase"/>
    <property type="match status" value="1"/>
</dbReference>
<dbReference type="Pfam" id="PF00563">
    <property type="entry name" value="EAL"/>
    <property type="match status" value="1"/>
</dbReference>
<dbReference type="InterPro" id="IPR011006">
    <property type="entry name" value="CheY-like_superfamily"/>
</dbReference>